<evidence type="ECO:0000313" key="4">
    <source>
        <dbReference type="EMBL" id="MXQ94592.1"/>
    </source>
</evidence>
<accession>A0A6B0RYA4</accession>
<evidence type="ECO:0000259" key="3">
    <source>
        <dbReference type="PROSITE" id="PS50217"/>
    </source>
</evidence>
<comment type="caution">
    <text evidence="4">The sequence shown here is derived from an EMBL/GenBank/DDBJ whole genome shotgun (WGS) entry which is preliminary data.</text>
</comment>
<dbReference type="InterPro" id="IPR046347">
    <property type="entry name" value="bZIP_sf"/>
</dbReference>
<dbReference type="Pfam" id="PF00170">
    <property type="entry name" value="bZIP_1"/>
    <property type="match status" value="1"/>
</dbReference>
<dbReference type="PROSITE" id="PS00036">
    <property type="entry name" value="BZIP_BASIC"/>
    <property type="match status" value="1"/>
</dbReference>
<dbReference type="PROSITE" id="PS50217">
    <property type="entry name" value="BZIP"/>
    <property type="match status" value="1"/>
</dbReference>
<dbReference type="InterPro" id="IPR000837">
    <property type="entry name" value="AP-1"/>
</dbReference>
<reference evidence="4" key="1">
    <citation type="submission" date="2019-10" db="EMBL/GenBank/DDBJ databases">
        <title>The sequence and de novo assembly of the wild yak genome.</title>
        <authorList>
            <person name="Liu Y."/>
        </authorList>
    </citation>
    <scope>NUCLEOTIDE SEQUENCE [LARGE SCALE GENOMIC DNA]</scope>
    <source>
        <strain evidence="4">WY2019</strain>
    </source>
</reference>
<dbReference type="GO" id="GO:0000978">
    <property type="term" value="F:RNA polymerase II cis-regulatory region sequence-specific DNA binding"/>
    <property type="evidence" value="ECO:0007669"/>
    <property type="project" value="TreeGrafter"/>
</dbReference>
<dbReference type="GO" id="GO:0005634">
    <property type="term" value="C:nucleus"/>
    <property type="evidence" value="ECO:0007669"/>
    <property type="project" value="TreeGrafter"/>
</dbReference>
<dbReference type="PANTHER" id="PTHR23351">
    <property type="entry name" value="FOS TRANSCRIPTION FACTOR-RELATED"/>
    <property type="match status" value="1"/>
</dbReference>
<dbReference type="SMART" id="SM00338">
    <property type="entry name" value="BRLZ"/>
    <property type="match status" value="1"/>
</dbReference>
<dbReference type="Gene3D" id="1.20.5.170">
    <property type="match status" value="1"/>
</dbReference>
<keyword evidence="1" id="KW-0539">Nucleus</keyword>
<dbReference type="AlphaFoldDB" id="A0A6B0RYA4"/>
<dbReference type="InterPro" id="IPR004827">
    <property type="entry name" value="bZIP"/>
</dbReference>
<dbReference type="Proteomes" id="UP000322234">
    <property type="component" value="Unassembled WGS sequence"/>
</dbReference>
<dbReference type="EMBL" id="VBQZ03000116">
    <property type="protein sequence ID" value="MXQ94592.1"/>
    <property type="molecule type" value="Genomic_DNA"/>
</dbReference>
<feature type="domain" description="BZIP" evidence="3">
    <location>
        <begin position="229"/>
        <end position="292"/>
    </location>
</feature>
<dbReference type="SUPFAM" id="SSF57959">
    <property type="entry name" value="Leucine zipper domain"/>
    <property type="match status" value="1"/>
</dbReference>
<dbReference type="CDD" id="cd14722">
    <property type="entry name" value="bZIP_ATF3"/>
    <property type="match status" value="1"/>
</dbReference>
<feature type="region of interest" description="Disordered" evidence="2">
    <location>
        <begin position="219"/>
        <end position="238"/>
    </location>
</feature>
<protein>
    <recommendedName>
        <fullName evidence="3">BZIP domain-containing protein</fullName>
    </recommendedName>
</protein>
<proteinExistence type="predicted"/>
<dbReference type="PANTHER" id="PTHR23351:SF23">
    <property type="entry name" value="CYCLIC AMP-DEPENDENT TRANSCRIPTION FACTOR ATF-3"/>
    <property type="match status" value="1"/>
</dbReference>
<gene>
    <name evidence="4" type="ORF">E5288_WYG008673</name>
</gene>
<name>A0A6B0RYA4_9CETA</name>
<dbReference type="FunFam" id="1.20.5.170:FF:000006">
    <property type="entry name" value="fos-related antigen 2 isoform X1"/>
    <property type="match status" value="1"/>
</dbReference>
<organism evidence="4 5">
    <name type="scientific">Bos mutus</name>
    <name type="common">wild yak</name>
    <dbReference type="NCBI Taxonomy" id="72004"/>
    <lineage>
        <taxon>Eukaryota</taxon>
        <taxon>Metazoa</taxon>
        <taxon>Chordata</taxon>
        <taxon>Craniata</taxon>
        <taxon>Vertebrata</taxon>
        <taxon>Euteleostomi</taxon>
        <taxon>Mammalia</taxon>
        <taxon>Eutheria</taxon>
        <taxon>Laurasiatheria</taxon>
        <taxon>Artiodactyla</taxon>
        <taxon>Ruminantia</taxon>
        <taxon>Pecora</taxon>
        <taxon>Bovidae</taxon>
        <taxon>Bovinae</taxon>
        <taxon>Bos</taxon>
    </lineage>
</organism>
<keyword evidence="5" id="KW-1185">Reference proteome</keyword>
<sequence>MLTKGLPPTPDWLRAAKPQFGIPSHASTTSEHQMSTRVGRHLVQKASKPRCVASFAPRTQSMLLIHRVSRNYLLAMQYITSLYKQILNSTVPLNTSPTSNLSLRIQESETSGPGLDESKTKANFSLCNISNLLILIISVLASKMMLQHPGQVSASEVSASAFVPCLSPPGSLVFEDFANLTPFVKEELRLAIQNKHLCHRMSSALDSVTVSGRPLEMSVTKAEVAPEEDERKKRRRERNKIAAAKCRNKKKEKTECLQKESEKLESVNAELKAQIEELKNEKQHLIYMLNLHRPTCIVRAQNGRTPEDERNLFIQQIKEGTLQS</sequence>
<dbReference type="PRINTS" id="PR00042">
    <property type="entry name" value="LEUZIPPRFOS"/>
</dbReference>
<evidence type="ECO:0000313" key="5">
    <source>
        <dbReference type="Proteomes" id="UP000322234"/>
    </source>
</evidence>
<evidence type="ECO:0000256" key="1">
    <source>
        <dbReference type="ARBA" id="ARBA00023242"/>
    </source>
</evidence>
<dbReference type="GO" id="GO:0000981">
    <property type="term" value="F:DNA-binding transcription factor activity, RNA polymerase II-specific"/>
    <property type="evidence" value="ECO:0007669"/>
    <property type="project" value="TreeGrafter"/>
</dbReference>
<evidence type="ECO:0000256" key="2">
    <source>
        <dbReference type="SAM" id="MobiDB-lite"/>
    </source>
</evidence>